<feature type="transmembrane region" description="Helical" evidence="1">
    <location>
        <begin position="20"/>
        <end position="42"/>
    </location>
</feature>
<feature type="transmembrane region" description="Helical" evidence="1">
    <location>
        <begin position="253"/>
        <end position="270"/>
    </location>
</feature>
<evidence type="ECO:0000256" key="1">
    <source>
        <dbReference type="SAM" id="Phobius"/>
    </source>
</evidence>
<protein>
    <recommendedName>
        <fullName evidence="4">G-protein coupled receptors family 3 profile domain-containing protein</fullName>
    </recommendedName>
</protein>
<proteinExistence type="predicted"/>
<evidence type="ECO:0008006" key="4">
    <source>
        <dbReference type="Google" id="ProtNLM"/>
    </source>
</evidence>
<feature type="transmembrane region" description="Helical" evidence="1">
    <location>
        <begin position="100"/>
        <end position="123"/>
    </location>
</feature>
<sequence>MFWISNFSLPYYLKLDGNVININGTISGVCAICIFAVAIILFTTEAFNINSMLVRGGYSTEQPMVLASILLAICALFFNVDKTWAPTKNFLNICQVHTTLITIALTLIVFGLCLRSGSLLFYGKKTSNFKLIRKEWIVTLFHLIFILIAVGILTCWFVLNPFTIETQNGNYICTGQYNNIWKWAILGYHSVFLICSLVLILMNVIVDGLNGYNTIFAFFTISLMVPIPVGYVLNETIFDTSPIYQQLVNQLTVLLYAVIVLTFLIIIKFVETTVSKKALKLTLSINDSNRCVSNYLNHNNL</sequence>
<keyword evidence="1" id="KW-1133">Transmembrane helix</keyword>
<dbReference type="AlphaFoldDB" id="A0A177AY17"/>
<keyword evidence="1" id="KW-0812">Transmembrane</keyword>
<evidence type="ECO:0000313" key="3">
    <source>
        <dbReference type="Proteomes" id="UP000078046"/>
    </source>
</evidence>
<dbReference type="EMBL" id="LWCA01000799">
    <property type="protein sequence ID" value="OAF66899.1"/>
    <property type="molecule type" value="Genomic_DNA"/>
</dbReference>
<keyword evidence="3" id="KW-1185">Reference proteome</keyword>
<comment type="caution">
    <text evidence="2">The sequence shown here is derived from an EMBL/GenBank/DDBJ whole genome shotgun (WGS) entry which is preliminary data.</text>
</comment>
<reference evidence="2 3" key="1">
    <citation type="submission" date="2016-04" db="EMBL/GenBank/DDBJ databases">
        <title>The genome of Intoshia linei affirms orthonectids as highly simplified spiralians.</title>
        <authorList>
            <person name="Mikhailov K.V."/>
            <person name="Slusarev G.S."/>
            <person name="Nikitin M.A."/>
            <person name="Logacheva M.D."/>
            <person name="Penin A."/>
            <person name="Aleoshin V."/>
            <person name="Panchin Y.V."/>
        </authorList>
    </citation>
    <scope>NUCLEOTIDE SEQUENCE [LARGE SCALE GENOMIC DNA]</scope>
    <source>
        <strain evidence="2">Intl2013</strain>
        <tissue evidence="2">Whole animal</tissue>
    </source>
</reference>
<feature type="transmembrane region" description="Helical" evidence="1">
    <location>
        <begin position="185"/>
        <end position="206"/>
    </location>
</feature>
<organism evidence="2 3">
    <name type="scientific">Intoshia linei</name>
    <dbReference type="NCBI Taxonomy" id="1819745"/>
    <lineage>
        <taxon>Eukaryota</taxon>
        <taxon>Metazoa</taxon>
        <taxon>Spiralia</taxon>
        <taxon>Lophotrochozoa</taxon>
        <taxon>Mesozoa</taxon>
        <taxon>Orthonectida</taxon>
        <taxon>Rhopaluridae</taxon>
        <taxon>Intoshia</taxon>
    </lineage>
</organism>
<accession>A0A177AY17</accession>
<dbReference type="Proteomes" id="UP000078046">
    <property type="component" value="Unassembled WGS sequence"/>
</dbReference>
<keyword evidence="1" id="KW-0472">Membrane</keyword>
<gene>
    <name evidence="2" type="ORF">A3Q56_05382</name>
</gene>
<evidence type="ECO:0000313" key="2">
    <source>
        <dbReference type="EMBL" id="OAF66899.1"/>
    </source>
</evidence>
<feature type="transmembrane region" description="Helical" evidence="1">
    <location>
        <begin position="63"/>
        <end position="80"/>
    </location>
</feature>
<feature type="transmembrane region" description="Helical" evidence="1">
    <location>
        <begin position="135"/>
        <end position="159"/>
    </location>
</feature>
<feature type="transmembrane region" description="Helical" evidence="1">
    <location>
        <begin position="213"/>
        <end position="233"/>
    </location>
</feature>
<name>A0A177AY17_9BILA</name>